<reference evidence="1" key="1">
    <citation type="submission" date="2015-10" db="EMBL/GenBank/DDBJ databases">
        <authorList>
            <person name="Gilbert D.G."/>
        </authorList>
    </citation>
    <scope>NUCLEOTIDE SEQUENCE</scope>
</reference>
<evidence type="ECO:0008006" key="2">
    <source>
        <dbReference type="Google" id="ProtNLM"/>
    </source>
</evidence>
<accession>A0A160VA03</accession>
<dbReference type="AlphaFoldDB" id="A0A160VA03"/>
<name>A0A160VA03_9ZZZZ</name>
<organism evidence="1">
    <name type="scientific">hydrothermal vent metagenome</name>
    <dbReference type="NCBI Taxonomy" id="652676"/>
    <lineage>
        <taxon>unclassified sequences</taxon>
        <taxon>metagenomes</taxon>
        <taxon>ecological metagenomes</taxon>
    </lineage>
</organism>
<sequence>MSALGADCPNCEQPAKRAISVFASVTKGGSEMPTSMGPLPPLSGGGCCGGGCGCGS</sequence>
<dbReference type="EMBL" id="FAXA01000329">
    <property type="protein sequence ID" value="CUV02869.1"/>
    <property type="molecule type" value="Genomic_DNA"/>
</dbReference>
<proteinExistence type="predicted"/>
<protein>
    <recommendedName>
        <fullName evidence="2">FmdB family transcriptional regulator</fullName>
    </recommendedName>
</protein>
<evidence type="ECO:0000313" key="1">
    <source>
        <dbReference type="EMBL" id="CUV02869.1"/>
    </source>
</evidence>
<gene>
    <name evidence="1" type="ORF">MGWOODY_Clf1228</name>
</gene>